<dbReference type="InterPro" id="IPR027370">
    <property type="entry name" value="Znf-RING_euk"/>
</dbReference>
<dbReference type="PANTHER" id="PTHR25462">
    <property type="entry name" value="BONUS, ISOFORM C-RELATED"/>
    <property type="match status" value="1"/>
</dbReference>
<dbReference type="KEGG" id="bfo:118431668"/>
<dbReference type="PROSITE" id="PS50089">
    <property type="entry name" value="ZF_RING_2"/>
    <property type="match status" value="2"/>
</dbReference>
<dbReference type="OMA" id="AICYTEY"/>
<dbReference type="InterPro" id="IPR001841">
    <property type="entry name" value="Znf_RING"/>
</dbReference>
<dbReference type="SUPFAM" id="SSF57845">
    <property type="entry name" value="B-box zinc-binding domain"/>
    <property type="match status" value="2"/>
</dbReference>
<dbReference type="InterPro" id="IPR003649">
    <property type="entry name" value="Bbox_C"/>
</dbReference>
<evidence type="ECO:0000256" key="1">
    <source>
        <dbReference type="ARBA" id="ARBA00000900"/>
    </source>
</evidence>
<dbReference type="Gene3D" id="3.30.160.60">
    <property type="entry name" value="Classic Zinc Finger"/>
    <property type="match status" value="2"/>
</dbReference>
<dbReference type="PROSITE" id="PS00518">
    <property type="entry name" value="ZF_RING_1"/>
    <property type="match status" value="2"/>
</dbReference>
<evidence type="ECO:0000259" key="13">
    <source>
        <dbReference type="PROSITE" id="PS50089"/>
    </source>
</evidence>
<protein>
    <recommendedName>
        <fullName evidence="3">RING-type E3 ubiquitin transferase</fullName>
        <ecNumber evidence="3">2.3.2.27</ecNumber>
    </recommendedName>
</protein>
<keyword evidence="5" id="KW-0479">Metal-binding</keyword>
<evidence type="ECO:0000256" key="12">
    <source>
        <dbReference type="PROSITE-ProRule" id="PRU00504"/>
    </source>
</evidence>
<evidence type="ECO:0000256" key="9">
    <source>
        <dbReference type="ARBA" id="ARBA00022833"/>
    </source>
</evidence>
<evidence type="ECO:0000256" key="10">
    <source>
        <dbReference type="PROSITE-ProRule" id="PRU00024"/>
    </source>
</evidence>
<proteinExistence type="inferred from homology"/>
<dbReference type="EC" id="2.3.2.27" evidence="3"/>
<dbReference type="Pfam" id="PF13445">
    <property type="entry name" value="zf-RING_UBOX"/>
    <property type="match status" value="2"/>
</dbReference>
<dbReference type="InterPro" id="IPR017907">
    <property type="entry name" value="Znf_RING_CS"/>
</dbReference>
<dbReference type="GeneID" id="118431668"/>
<dbReference type="GO" id="GO:0061630">
    <property type="term" value="F:ubiquitin protein ligase activity"/>
    <property type="evidence" value="ECO:0000318"/>
    <property type="project" value="GO_Central"/>
</dbReference>
<dbReference type="InterPro" id="IPR047153">
    <property type="entry name" value="TRIM45/56/19-like"/>
</dbReference>
<dbReference type="FunFam" id="3.30.160.60:FF:002996">
    <property type="entry name" value="Uncharacterized protein"/>
    <property type="match status" value="2"/>
</dbReference>
<keyword evidence="8" id="KW-0833">Ubl conjugation pathway</keyword>
<sequence>MASKIQGSADFDEQFLTCSVCMLHFRDPRVLPCLHTFCRECLQEWATKQPPLECPTCLTQVSLPDQGVDGLRTNFYVNNLLDFAAVKKGAGPGVPCQVCEGMEEGARSWCVQCAVLLCESCTNTHRRFPAMKGHQIVTQENLEASEGVPSSFQRKAFCPKHEDQVLTFYCEPCQTLVCVACTVVDHRPGDKHNPVEIGSVAERKKRDLQKLIGNVEPREKVVRTTLKEVERELSTLPTSADAAIEQAIAYFDQLMSLLQDRKKEVVQEIGSRRQEVGKCLETQKEAIEFELAGLTSASEFCKQALEHGSDVHVIEVEGQARQRVEELMTTPSDLTARPSQVVFSEGTAVAEFRDDMARAGRVQVRHTGKVDASKCSVEIKPAVVGFSNDFLLTTVDKNGQLCSVLKDDVTATLTDPSGQAVPTQLQEKGRGLWEISYTPEVKGIHRLEVKVNDMSLAGSPFDVRVKSRDTPVLTIGRAGRGEGEFSFPSDVAVDMDGNIAVSEWGNKRVQMFDARTGQSLRCFPVDCECARGIDMDSNGQFILTFENRYYGTTGNQAIQVYSRKGKLTKTLKHDCLRDPIGVAVLQDGRMVVTDYTQKSCLLLQPDGSLIRDIGKGQLQNPLFIAVDESRDLFFVTDCWAHKVFVFDLEGKLKFSFGKTGFNDGELEYPTGITVDPAGNIIVVNRDNRRLQVFGPDGTYLRTVATVKGGYPLVVGIALTPDNHIAVACEFSTEQDALCLHLDLTSNPLDTMASKIQGSADFDEQFLTCPVCMLHFRDPRVLPCLHTFCRECLQEWATKQQPLECPTCRTQVSLPDQGVDGLRTNFYVNNLLDFAAVKKGAGPGVACQVCEGKEEGARSWCVQCAVLLCESCTNTHRKFPGMKGHQIVTQENLEASEGVPSSFQRKAFCPKHEDQVLTFYCEPCQTLVCVACTVVDHRPGDKHNPVEIGSVAERKKRDLQKLIANLEPREKDVRGTLKEVERELSELPTSADAAIEQATAYFDQLISLLQDRKEEVVSEIGSRRQEVGKCLETQKEAIEFELAGLTSASEFCKQALEHGSDVHVIEVEGQARQRVKELLKAPSDLTARPSQVMFSEGTAVAEFRDDVARAGRVHFVLTLINDFFTTGNQAIQVYSREGKLTKTLKPDCLRDPFGVAVLQDGRMVVADITQKSCLLLQPDGSLIRDIGKGQLLYPQFIAVNESRDLLFVTDWEAHRVFVFDLEGKLKFSFGKLGQDEGQLYHPTGITVDPAGNIIVVNRDNGRLQVFGPDGTYLRTVATVKGGFPHGIALTPDNHIAVACFYGQCVELYRYE</sequence>
<dbReference type="Gene3D" id="3.30.40.10">
    <property type="entry name" value="Zinc/RING finger domain, C3HC4 (zinc finger)"/>
    <property type="match status" value="2"/>
</dbReference>
<feature type="repeat" description="NHL" evidence="12">
    <location>
        <begin position="614"/>
        <end position="649"/>
    </location>
</feature>
<dbReference type="Gene3D" id="2.40.10.500">
    <property type="match status" value="1"/>
</dbReference>
<dbReference type="SUPFAM" id="SSF57850">
    <property type="entry name" value="RING/U-box"/>
    <property type="match status" value="2"/>
</dbReference>
<comment type="catalytic activity">
    <reaction evidence="1">
        <text>S-ubiquitinyl-[E2 ubiquitin-conjugating enzyme]-L-cysteine + [acceptor protein]-L-lysine = [E2 ubiquitin-conjugating enzyme]-L-cysteine + N(6)-ubiquitinyl-[acceptor protein]-L-lysine.</text>
        <dbReference type="EC" id="2.3.2.27"/>
    </reaction>
</comment>
<dbReference type="Pfam" id="PF00630">
    <property type="entry name" value="Filamin"/>
    <property type="match status" value="1"/>
</dbReference>
<comment type="similarity">
    <text evidence="2">Belongs to the TRIM/RBCC family.</text>
</comment>
<dbReference type="CDD" id="cd19757">
    <property type="entry name" value="Bbox1"/>
    <property type="match status" value="2"/>
</dbReference>
<feature type="domain" description="B box-type" evidence="14">
    <location>
        <begin position="841"/>
        <end position="889"/>
    </location>
</feature>
<dbReference type="RefSeq" id="XP_035698805.1">
    <property type="nucleotide sequence ID" value="XM_035842912.1"/>
</dbReference>
<feature type="repeat" description="NHL" evidence="12">
    <location>
        <begin position="653"/>
        <end position="696"/>
    </location>
</feature>
<dbReference type="Pfam" id="PF00643">
    <property type="entry name" value="zf-B_box"/>
    <property type="match status" value="2"/>
</dbReference>
<keyword evidence="7 10" id="KW-0863">Zinc-finger</keyword>
<feature type="domain" description="B box-type" evidence="14">
    <location>
        <begin position="903"/>
        <end position="947"/>
    </location>
</feature>
<dbReference type="FunFam" id="2.120.10.30:FF:000237">
    <property type="entry name" value="Uncharacterized protein"/>
    <property type="match status" value="1"/>
</dbReference>
<dbReference type="InterPro" id="IPR000315">
    <property type="entry name" value="Znf_B-box"/>
</dbReference>
<dbReference type="InterPro" id="IPR013783">
    <property type="entry name" value="Ig-like_fold"/>
</dbReference>
<evidence type="ECO:0000256" key="6">
    <source>
        <dbReference type="ARBA" id="ARBA00022737"/>
    </source>
</evidence>
<reference evidence="16" key="2">
    <citation type="submission" date="2025-08" db="UniProtKB">
        <authorList>
            <consortium name="RefSeq"/>
        </authorList>
    </citation>
    <scope>IDENTIFICATION</scope>
    <source>
        <strain evidence="16">S238N-H82</strain>
        <tissue evidence="16">Testes</tissue>
    </source>
</reference>
<evidence type="ECO:0000256" key="7">
    <source>
        <dbReference type="ARBA" id="ARBA00022771"/>
    </source>
</evidence>
<accession>A0A9J7MDH2</accession>
<dbReference type="PROSITE" id="PS51125">
    <property type="entry name" value="NHL"/>
    <property type="match status" value="5"/>
</dbReference>
<dbReference type="SMART" id="SM00184">
    <property type="entry name" value="RING"/>
    <property type="match status" value="2"/>
</dbReference>
<keyword evidence="9" id="KW-0862">Zinc</keyword>
<feature type="domain" description="B box-type" evidence="14">
    <location>
        <begin position="91"/>
        <end position="139"/>
    </location>
</feature>
<dbReference type="PANTHER" id="PTHR25462:SF229">
    <property type="entry name" value="TRANSCRIPTION INTERMEDIARY FACTOR 1-BETA"/>
    <property type="match status" value="1"/>
</dbReference>
<dbReference type="OrthoDB" id="6105938at2759"/>
<evidence type="ECO:0000313" key="15">
    <source>
        <dbReference type="Proteomes" id="UP000001554"/>
    </source>
</evidence>
<name>A0A9J7MDH2_BRAFL</name>
<keyword evidence="6" id="KW-0677">Repeat</keyword>
<dbReference type="Pfam" id="PF01436">
    <property type="entry name" value="NHL"/>
    <property type="match status" value="3"/>
</dbReference>
<dbReference type="SUPFAM" id="SSF101898">
    <property type="entry name" value="NHL repeat"/>
    <property type="match status" value="2"/>
</dbReference>
<dbReference type="CDD" id="cd05819">
    <property type="entry name" value="NHL"/>
    <property type="match status" value="2"/>
</dbReference>
<feature type="repeat" description="NHL" evidence="12">
    <location>
        <begin position="1186"/>
        <end position="1221"/>
    </location>
</feature>
<dbReference type="PROSITE" id="PS50194">
    <property type="entry name" value="FILAMIN_REPEAT"/>
    <property type="match status" value="1"/>
</dbReference>
<dbReference type="InterPro" id="IPR001298">
    <property type="entry name" value="Filamin/ABP280_rpt"/>
</dbReference>
<evidence type="ECO:0000256" key="2">
    <source>
        <dbReference type="ARBA" id="ARBA00008518"/>
    </source>
</evidence>
<feature type="domain" description="RING-type" evidence="13">
    <location>
        <begin position="768"/>
        <end position="808"/>
    </location>
</feature>
<evidence type="ECO:0000256" key="8">
    <source>
        <dbReference type="ARBA" id="ARBA00022786"/>
    </source>
</evidence>
<dbReference type="GO" id="GO:0008270">
    <property type="term" value="F:zinc ion binding"/>
    <property type="evidence" value="ECO:0007669"/>
    <property type="project" value="UniProtKB-KW"/>
</dbReference>
<feature type="repeat" description="NHL" evidence="12">
    <location>
        <begin position="472"/>
        <end position="515"/>
    </location>
</feature>
<dbReference type="InterPro" id="IPR011042">
    <property type="entry name" value="6-blade_b-propeller_TolB-like"/>
</dbReference>
<evidence type="ECO:0000256" key="4">
    <source>
        <dbReference type="ARBA" id="ARBA00022553"/>
    </source>
</evidence>
<dbReference type="InterPro" id="IPR001258">
    <property type="entry name" value="NHL_repeat"/>
</dbReference>
<dbReference type="Gene3D" id="4.10.830.40">
    <property type="match status" value="2"/>
</dbReference>
<dbReference type="FunFam" id="2.60.40.10:FF:002465">
    <property type="entry name" value="Uncharacterized protein"/>
    <property type="match status" value="1"/>
</dbReference>
<reference evidence="15" key="1">
    <citation type="journal article" date="2020" name="Nat. Ecol. Evol.">
        <title>Deeply conserved synteny resolves early events in vertebrate evolution.</title>
        <authorList>
            <person name="Simakov O."/>
            <person name="Marletaz F."/>
            <person name="Yue J.X."/>
            <person name="O'Connell B."/>
            <person name="Jenkins J."/>
            <person name="Brandt A."/>
            <person name="Calef R."/>
            <person name="Tung C.H."/>
            <person name="Huang T.K."/>
            <person name="Schmutz J."/>
            <person name="Satoh N."/>
            <person name="Yu J.K."/>
            <person name="Putnam N.H."/>
            <person name="Green R.E."/>
            <person name="Rokhsar D.S."/>
        </authorList>
    </citation>
    <scope>NUCLEOTIDE SEQUENCE [LARGE SCALE GENOMIC DNA]</scope>
    <source>
        <strain evidence="15">S238N-H82</strain>
    </source>
</reference>
<feature type="repeat" description="Filamin" evidence="11">
    <location>
        <begin position="354"/>
        <end position="465"/>
    </location>
</feature>
<dbReference type="FunFam" id="3.30.40.10:FF:000362">
    <property type="entry name" value="E3 ubiquitin-protein ligase TRIM56"/>
    <property type="match status" value="2"/>
</dbReference>
<gene>
    <name evidence="16" type="primary">LOC118431668</name>
</gene>
<dbReference type="Pfam" id="PF22586">
    <property type="entry name" value="ANCHR-like_BBOX"/>
    <property type="match status" value="2"/>
</dbReference>
<evidence type="ECO:0000313" key="16">
    <source>
        <dbReference type="RefSeq" id="XP_035698805.1"/>
    </source>
</evidence>
<keyword evidence="4" id="KW-0597">Phosphoprotein</keyword>
<dbReference type="InterPro" id="IPR017868">
    <property type="entry name" value="Filamin/ABP280_repeat-like"/>
</dbReference>
<keyword evidence="15" id="KW-1185">Reference proteome</keyword>
<evidence type="ECO:0000259" key="14">
    <source>
        <dbReference type="PROSITE" id="PS50119"/>
    </source>
</evidence>
<dbReference type="SMART" id="SM00336">
    <property type="entry name" value="BBOX"/>
    <property type="match status" value="4"/>
</dbReference>
<feature type="domain" description="RING-type" evidence="13">
    <location>
        <begin position="18"/>
        <end position="57"/>
    </location>
</feature>
<dbReference type="SMART" id="SM00502">
    <property type="entry name" value="BBC"/>
    <property type="match status" value="2"/>
</dbReference>
<dbReference type="FunFam" id="2.120.10.30:FF:000151">
    <property type="entry name" value="Uncharacterized protein"/>
    <property type="match status" value="1"/>
</dbReference>
<dbReference type="Proteomes" id="UP000001554">
    <property type="component" value="Chromosome 15"/>
</dbReference>
<evidence type="ECO:0000256" key="11">
    <source>
        <dbReference type="PROSITE-ProRule" id="PRU00087"/>
    </source>
</evidence>
<dbReference type="PROSITE" id="PS50119">
    <property type="entry name" value="ZF_BBOX"/>
    <property type="match status" value="4"/>
</dbReference>
<evidence type="ECO:0000256" key="5">
    <source>
        <dbReference type="ARBA" id="ARBA00022723"/>
    </source>
</evidence>
<organism evidence="15 16">
    <name type="scientific">Branchiostoma floridae</name>
    <name type="common">Florida lancelet</name>
    <name type="synonym">Amphioxus</name>
    <dbReference type="NCBI Taxonomy" id="7739"/>
    <lineage>
        <taxon>Eukaryota</taxon>
        <taxon>Metazoa</taxon>
        <taxon>Chordata</taxon>
        <taxon>Cephalochordata</taxon>
        <taxon>Leptocardii</taxon>
        <taxon>Amphioxiformes</taxon>
        <taxon>Branchiostomatidae</taxon>
        <taxon>Branchiostoma</taxon>
    </lineage>
</organism>
<dbReference type="Gene3D" id="2.60.40.10">
    <property type="entry name" value="Immunoglobulins"/>
    <property type="match status" value="1"/>
</dbReference>
<dbReference type="SMART" id="SM00557">
    <property type="entry name" value="IG_FLMN"/>
    <property type="match status" value="1"/>
</dbReference>
<dbReference type="InterPro" id="IPR013083">
    <property type="entry name" value="Znf_RING/FYVE/PHD"/>
</dbReference>
<feature type="domain" description="B box-type" evidence="14">
    <location>
        <begin position="153"/>
        <end position="197"/>
    </location>
</feature>
<evidence type="ECO:0000256" key="3">
    <source>
        <dbReference type="ARBA" id="ARBA00012483"/>
    </source>
</evidence>
<feature type="repeat" description="NHL" evidence="12">
    <location>
        <begin position="1225"/>
        <end position="1268"/>
    </location>
</feature>
<dbReference type="Gene3D" id="2.120.10.30">
    <property type="entry name" value="TolB, C-terminal domain"/>
    <property type="match status" value="2"/>
</dbReference>
<dbReference type="SUPFAM" id="SSF81296">
    <property type="entry name" value="E set domains"/>
    <property type="match status" value="1"/>
</dbReference>
<dbReference type="InterPro" id="IPR014756">
    <property type="entry name" value="Ig_E-set"/>
</dbReference>